<dbReference type="STRING" id="1573173.A0A166QP27"/>
<dbReference type="EMBL" id="LFIW01002512">
    <property type="protein sequence ID" value="KZL68176.1"/>
    <property type="molecule type" value="Genomic_DNA"/>
</dbReference>
<keyword evidence="2" id="KW-0805">Transcription regulation</keyword>
<evidence type="ECO:0000256" key="4">
    <source>
        <dbReference type="ARBA" id="ARBA00023242"/>
    </source>
</evidence>
<sequence length="277" mass="31481">MEPRFKQEIQQLGTANDLAARRGSRVMSNNDIIFQVRHDMARIERLRTFLTWKAIRKTVKDSDDKEGFVDEADLNDGAVAGPADDAPVSRAKFPTVSFPWDISSVFSEHVAEVSQDDLMDITSSEAALEKLRKNDERTRDMTVAEYATWSEYRHASLTYRKAKRFRDWCGLGVIAENKPNDDVMDILGFLTSEMVQDLTAEALRIQEQDVVRNGQGAMTGFDMALKGKGGLFAEPERVRKAIDEKQVRMAFQRLQERPKKRRALLTGVKSSPTFFLL</sequence>
<accession>A0A166QP27</accession>
<dbReference type="GO" id="GO:0000124">
    <property type="term" value="C:SAGA complex"/>
    <property type="evidence" value="ECO:0007669"/>
    <property type="project" value="TreeGrafter"/>
</dbReference>
<dbReference type="InterPro" id="IPR003195">
    <property type="entry name" value="TFIID_TAF13"/>
</dbReference>
<protein>
    <submittedName>
        <fullName evidence="5">Saga-like transcriptional regulatory complex subunit spt3</fullName>
    </submittedName>
</protein>
<dbReference type="GO" id="GO:0005634">
    <property type="term" value="C:nucleus"/>
    <property type="evidence" value="ECO:0007669"/>
    <property type="project" value="UniProtKB-SubCell"/>
</dbReference>
<evidence type="ECO:0000256" key="1">
    <source>
        <dbReference type="ARBA" id="ARBA00004123"/>
    </source>
</evidence>
<dbReference type="Proteomes" id="UP000076584">
    <property type="component" value="Unassembled WGS sequence"/>
</dbReference>
<evidence type="ECO:0000313" key="5">
    <source>
        <dbReference type="EMBL" id="KZL68176.1"/>
    </source>
</evidence>
<organism evidence="5 6">
    <name type="scientific">Colletotrichum incanum</name>
    <name type="common">Soybean anthracnose fungus</name>
    <dbReference type="NCBI Taxonomy" id="1573173"/>
    <lineage>
        <taxon>Eukaryota</taxon>
        <taxon>Fungi</taxon>
        <taxon>Dikarya</taxon>
        <taxon>Ascomycota</taxon>
        <taxon>Pezizomycotina</taxon>
        <taxon>Sordariomycetes</taxon>
        <taxon>Hypocreomycetidae</taxon>
        <taxon>Glomerellales</taxon>
        <taxon>Glomerellaceae</taxon>
        <taxon>Colletotrichum</taxon>
        <taxon>Colletotrichum spaethianum species complex</taxon>
    </lineage>
</organism>
<dbReference type="PANTHER" id="PTHR11380">
    <property type="entry name" value="TRANSCRIPTION INITIATION FACTOR TFIID/SUPT3-RELATED"/>
    <property type="match status" value="1"/>
</dbReference>
<comment type="subcellular location">
    <subcellularLocation>
        <location evidence="1">Nucleus</location>
    </subcellularLocation>
</comment>
<keyword evidence="3" id="KW-0804">Transcription</keyword>
<dbReference type="AlphaFoldDB" id="A0A166QP27"/>
<dbReference type="GO" id="GO:0003712">
    <property type="term" value="F:transcription coregulator activity"/>
    <property type="evidence" value="ECO:0007669"/>
    <property type="project" value="TreeGrafter"/>
</dbReference>
<name>A0A166QP27_COLIC</name>
<evidence type="ECO:0000313" key="6">
    <source>
        <dbReference type="Proteomes" id="UP000076584"/>
    </source>
</evidence>
<proteinExistence type="predicted"/>
<comment type="caution">
    <text evidence="5">The sequence shown here is derived from an EMBL/GenBank/DDBJ whole genome shotgun (WGS) entry which is preliminary data.</text>
</comment>
<dbReference type="GO" id="GO:0006366">
    <property type="term" value="P:transcription by RNA polymerase II"/>
    <property type="evidence" value="ECO:0007669"/>
    <property type="project" value="InterPro"/>
</dbReference>
<keyword evidence="6" id="KW-1185">Reference proteome</keyword>
<evidence type="ECO:0000256" key="2">
    <source>
        <dbReference type="ARBA" id="ARBA00023015"/>
    </source>
</evidence>
<gene>
    <name evidence="5" type="ORF">CI238_08877</name>
</gene>
<keyword evidence="4" id="KW-0539">Nucleus</keyword>
<reference evidence="5 6" key="1">
    <citation type="submission" date="2015-06" db="EMBL/GenBank/DDBJ databases">
        <title>Survival trade-offs in plant roots during colonization by closely related pathogenic and mutualistic fungi.</title>
        <authorList>
            <person name="Hacquard S."/>
            <person name="Kracher B."/>
            <person name="Hiruma K."/>
            <person name="Weinman A."/>
            <person name="Muench P."/>
            <person name="Garrido Oter R."/>
            <person name="Ver Loren van Themaat E."/>
            <person name="Dallerey J.-F."/>
            <person name="Damm U."/>
            <person name="Henrissat B."/>
            <person name="Lespinet O."/>
            <person name="Thon M."/>
            <person name="Kemen E."/>
            <person name="McHardy A.C."/>
            <person name="Schulze-Lefert P."/>
            <person name="O'Connell R.J."/>
        </authorList>
    </citation>
    <scope>NUCLEOTIDE SEQUENCE [LARGE SCALE GENOMIC DNA]</scope>
    <source>
        <strain evidence="5 6">MAFF 238704</strain>
    </source>
</reference>
<evidence type="ECO:0000256" key="3">
    <source>
        <dbReference type="ARBA" id="ARBA00023163"/>
    </source>
</evidence>
<dbReference type="PANTHER" id="PTHR11380:SF16">
    <property type="entry name" value="TRANSCRIPTION INITIATION PROTEIN SPT3 HOMOLOG"/>
    <property type="match status" value="1"/>
</dbReference>
<dbReference type="Pfam" id="PF02269">
    <property type="entry name" value="TFIID-18kDa"/>
    <property type="match status" value="1"/>
</dbReference>